<evidence type="ECO:0000313" key="13">
    <source>
        <dbReference type="Proteomes" id="UP000521922"/>
    </source>
</evidence>
<evidence type="ECO:0000256" key="2">
    <source>
        <dbReference type="ARBA" id="ARBA00022448"/>
    </source>
</evidence>
<dbReference type="InterPro" id="IPR003593">
    <property type="entry name" value="AAA+_ATPase"/>
</dbReference>
<accession>A0A7Y9J1U9</accession>
<feature type="compositionally biased region" description="Low complexity" evidence="10">
    <location>
        <begin position="523"/>
        <end position="536"/>
    </location>
</feature>
<evidence type="ECO:0000256" key="9">
    <source>
        <dbReference type="ARBA" id="ARBA00023136"/>
    </source>
</evidence>
<dbReference type="Pfam" id="PF00005">
    <property type="entry name" value="ABC_tran"/>
    <property type="match status" value="2"/>
</dbReference>
<dbReference type="GO" id="GO:0016887">
    <property type="term" value="F:ATP hydrolysis activity"/>
    <property type="evidence" value="ECO:0007669"/>
    <property type="project" value="InterPro"/>
</dbReference>
<dbReference type="CDD" id="cd03215">
    <property type="entry name" value="ABC_Carb_Monos_II"/>
    <property type="match status" value="1"/>
</dbReference>
<proteinExistence type="predicted"/>
<dbReference type="FunFam" id="3.40.50.300:FF:000127">
    <property type="entry name" value="Ribose import ATP-binding protein RbsA"/>
    <property type="match status" value="1"/>
</dbReference>
<gene>
    <name evidence="12" type="ORF">BJ968_003066</name>
</gene>
<keyword evidence="9" id="KW-0472">Membrane</keyword>
<comment type="caution">
    <text evidence="12">The sequence shown here is derived from an EMBL/GenBank/DDBJ whole genome shotgun (WGS) entry which is preliminary data.</text>
</comment>
<keyword evidence="2" id="KW-0813">Transport</keyword>
<dbReference type="InterPro" id="IPR027417">
    <property type="entry name" value="P-loop_NTPase"/>
</dbReference>
<dbReference type="InterPro" id="IPR003439">
    <property type="entry name" value="ABC_transporter-like_ATP-bd"/>
</dbReference>
<evidence type="ECO:0000256" key="8">
    <source>
        <dbReference type="ARBA" id="ARBA00022967"/>
    </source>
</evidence>
<dbReference type="InterPro" id="IPR053466">
    <property type="entry name" value="L-arabinose_ABC_transporter"/>
</dbReference>
<keyword evidence="3" id="KW-1003">Cell membrane</keyword>
<dbReference type="InterPro" id="IPR017871">
    <property type="entry name" value="ABC_transporter-like_CS"/>
</dbReference>
<evidence type="ECO:0000256" key="6">
    <source>
        <dbReference type="ARBA" id="ARBA00022741"/>
    </source>
</evidence>
<dbReference type="GO" id="GO:0005886">
    <property type="term" value="C:plasma membrane"/>
    <property type="evidence" value="ECO:0007669"/>
    <property type="project" value="UniProtKB-SubCell"/>
</dbReference>
<comment type="subcellular location">
    <subcellularLocation>
        <location evidence="1">Cell membrane</location>
        <topology evidence="1">Peripheral membrane protein</topology>
    </subcellularLocation>
</comment>
<organism evidence="12 13">
    <name type="scientific">Kineococcus aurantiacus</name>
    <dbReference type="NCBI Taxonomy" id="37633"/>
    <lineage>
        <taxon>Bacteria</taxon>
        <taxon>Bacillati</taxon>
        <taxon>Actinomycetota</taxon>
        <taxon>Actinomycetes</taxon>
        <taxon>Kineosporiales</taxon>
        <taxon>Kineosporiaceae</taxon>
        <taxon>Kineococcus</taxon>
    </lineage>
</organism>
<keyword evidence="7 12" id="KW-0067">ATP-binding</keyword>
<dbReference type="SUPFAM" id="SSF52540">
    <property type="entry name" value="P-loop containing nucleoside triphosphate hydrolases"/>
    <property type="match status" value="2"/>
</dbReference>
<dbReference type="Gene3D" id="3.40.50.300">
    <property type="entry name" value="P-loop containing nucleotide triphosphate hydrolases"/>
    <property type="match status" value="2"/>
</dbReference>
<dbReference type="SMART" id="SM00382">
    <property type="entry name" value="AAA"/>
    <property type="match status" value="2"/>
</dbReference>
<dbReference type="RefSeq" id="WP_246314129.1">
    <property type="nucleotide sequence ID" value="NZ_BAAAGN010000029.1"/>
</dbReference>
<dbReference type="PANTHER" id="PTHR43790">
    <property type="entry name" value="CARBOHYDRATE TRANSPORT ATP-BINDING PROTEIN MG119-RELATED"/>
    <property type="match status" value="1"/>
</dbReference>
<dbReference type="PROSITE" id="PS50893">
    <property type="entry name" value="ABC_TRANSPORTER_2"/>
    <property type="match status" value="2"/>
</dbReference>
<sequence length="546" mass="58843">MTENTHTTHSGPGAAGNILEMRSITKTFPGVKALSDVSLSVRRGEVHAICGENGAGKSTLMKVLSGVYPHGTYEGEIHFDGQLSTFSGIADSEKVGIAIIHQELALVPYLSVAENLFLGNEIKGRGGLIDWNRTNGEASKLLARVGLAENPTTPIGQLGVGKQQLVEIAKALSKDVRLLILDEPTAALNDNDSAHLLDLLRQLRDEGMTSIIISHKLNEIEAIADSVTIIRDGQTIETLDMRADAVTEDRIIRGMVGRDLDSRYPERTSNPGEEILRIEDWTVGHASQDRLVVDHASLNVRAGEVVGIAGLMGAGRTELAMSVFGRSYGRFLGGQLYMHGKAVQARSVREAIKVGLAYATEDRKKFGLNLIDDIKRNVSAAALDKLATGGFVDANEEIKVAEDSKRSMNIKAPTVNALTGKLSGGNQQKVVLSKWIYSDPEVLILDEPTRGIDVGAKYEIYTIINRLVAAGKAVIVISSELPELLGICDRIYTLSAGRITGEVPIAEASQESLMVLMTKDRSLTTSPDPHPTTSPSEELTPQERTA</sequence>
<keyword evidence="13" id="KW-1185">Reference proteome</keyword>
<keyword evidence="5" id="KW-0677">Repeat</keyword>
<feature type="compositionally biased region" description="Polar residues" evidence="10">
    <location>
        <begin position="537"/>
        <end position="546"/>
    </location>
</feature>
<dbReference type="InterPro" id="IPR050107">
    <property type="entry name" value="ABC_carbohydrate_import_ATPase"/>
</dbReference>
<evidence type="ECO:0000313" key="12">
    <source>
        <dbReference type="EMBL" id="NYD23526.1"/>
    </source>
</evidence>
<dbReference type="AlphaFoldDB" id="A0A7Y9J1U9"/>
<evidence type="ECO:0000256" key="10">
    <source>
        <dbReference type="SAM" id="MobiDB-lite"/>
    </source>
</evidence>
<keyword evidence="4 12" id="KW-0762">Sugar transport</keyword>
<dbReference type="NCBIfam" id="NF040905">
    <property type="entry name" value="GguA"/>
    <property type="match status" value="1"/>
</dbReference>
<evidence type="ECO:0000259" key="11">
    <source>
        <dbReference type="PROSITE" id="PS50893"/>
    </source>
</evidence>
<dbReference type="Proteomes" id="UP000521922">
    <property type="component" value="Unassembled WGS sequence"/>
</dbReference>
<protein>
    <submittedName>
        <fullName evidence="12">Putative multiple sugar transport system ATP-binding protein</fullName>
    </submittedName>
</protein>
<feature type="domain" description="ABC transporter" evidence="11">
    <location>
        <begin position="276"/>
        <end position="521"/>
    </location>
</feature>
<evidence type="ECO:0000256" key="3">
    <source>
        <dbReference type="ARBA" id="ARBA00022475"/>
    </source>
</evidence>
<keyword evidence="6" id="KW-0547">Nucleotide-binding</keyword>
<feature type="region of interest" description="Disordered" evidence="10">
    <location>
        <begin position="520"/>
        <end position="546"/>
    </location>
</feature>
<dbReference type="CDD" id="cd03216">
    <property type="entry name" value="ABC_Carb_Monos_I"/>
    <property type="match status" value="1"/>
</dbReference>
<dbReference type="EMBL" id="JACCBB010000001">
    <property type="protein sequence ID" value="NYD23526.1"/>
    <property type="molecule type" value="Genomic_DNA"/>
</dbReference>
<feature type="domain" description="ABC transporter" evidence="11">
    <location>
        <begin position="19"/>
        <end position="257"/>
    </location>
</feature>
<evidence type="ECO:0000256" key="7">
    <source>
        <dbReference type="ARBA" id="ARBA00022840"/>
    </source>
</evidence>
<name>A0A7Y9J1U9_9ACTN</name>
<reference evidence="12 13" key="1">
    <citation type="submission" date="2020-07" db="EMBL/GenBank/DDBJ databases">
        <title>Sequencing the genomes of 1000 actinobacteria strains.</title>
        <authorList>
            <person name="Klenk H.-P."/>
        </authorList>
    </citation>
    <scope>NUCLEOTIDE SEQUENCE [LARGE SCALE GENOMIC DNA]</scope>
    <source>
        <strain evidence="12 13">DSM 7487</strain>
    </source>
</reference>
<keyword evidence="8" id="KW-1278">Translocase</keyword>
<dbReference type="PROSITE" id="PS00211">
    <property type="entry name" value="ABC_TRANSPORTER_1"/>
    <property type="match status" value="1"/>
</dbReference>
<evidence type="ECO:0000256" key="4">
    <source>
        <dbReference type="ARBA" id="ARBA00022597"/>
    </source>
</evidence>
<dbReference type="GO" id="GO:0005524">
    <property type="term" value="F:ATP binding"/>
    <property type="evidence" value="ECO:0007669"/>
    <property type="project" value="UniProtKB-KW"/>
</dbReference>
<evidence type="ECO:0000256" key="1">
    <source>
        <dbReference type="ARBA" id="ARBA00004202"/>
    </source>
</evidence>
<evidence type="ECO:0000256" key="5">
    <source>
        <dbReference type="ARBA" id="ARBA00022737"/>
    </source>
</evidence>
<dbReference type="PANTHER" id="PTHR43790:SF1">
    <property type="entry name" value="XYLOSE IMPORT ATP-BINDING PROTEIN XYLG"/>
    <property type="match status" value="1"/>
</dbReference>